<gene>
    <name evidence="2" type="ORF">ABID43_002807</name>
</gene>
<accession>A0ABV2L8U7</accession>
<evidence type="ECO:0000256" key="1">
    <source>
        <dbReference type="SAM" id="MobiDB-lite"/>
    </source>
</evidence>
<feature type="region of interest" description="Disordered" evidence="1">
    <location>
        <begin position="1"/>
        <end position="83"/>
    </location>
</feature>
<proteinExistence type="predicted"/>
<evidence type="ECO:0000313" key="3">
    <source>
        <dbReference type="Proteomes" id="UP001549145"/>
    </source>
</evidence>
<organism evidence="2 3">
    <name type="scientific">Methylobacterium goesingense</name>
    <dbReference type="NCBI Taxonomy" id="243690"/>
    <lineage>
        <taxon>Bacteria</taxon>
        <taxon>Pseudomonadati</taxon>
        <taxon>Pseudomonadota</taxon>
        <taxon>Alphaproteobacteria</taxon>
        <taxon>Hyphomicrobiales</taxon>
        <taxon>Methylobacteriaceae</taxon>
        <taxon>Methylobacterium</taxon>
    </lineage>
</organism>
<feature type="compositionally biased region" description="Polar residues" evidence="1">
    <location>
        <begin position="29"/>
        <end position="41"/>
    </location>
</feature>
<sequence>MPNDHIPIVGTRKPDSDVGKPGEPAVAGGQQSAEQAAITQQGSGGQTDAARNAAWDGSPKGRNPTPAGGSSDGQSDRPRSPKE</sequence>
<keyword evidence="3" id="KW-1185">Reference proteome</keyword>
<protein>
    <submittedName>
        <fullName evidence="2">Uncharacterized protein</fullName>
    </submittedName>
</protein>
<dbReference type="EMBL" id="JBEPMM010000007">
    <property type="protein sequence ID" value="MET3693260.1"/>
    <property type="molecule type" value="Genomic_DNA"/>
</dbReference>
<dbReference type="Proteomes" id="UP001549145">
    <property type="component" value="Unassembled WGS sequence"/>
</dbReference>
<name>A0ABV2L8U7_9HYPH</name>
<evidence type="ECO:0000313" key="2">
    <source>
        <dbReference type="EMBL" id="MET3693260.1"/>
    </source>
</evidence>
<dbReference type="RefSeq" id="WP_238280201.1">
    <property type="nucleotide sequence ID" value="NZ_BPQL01000080.1"/>
</dbReference>
<feature type="compositionally biased region" description="Basic and acidic residues" evidence="1">
    <location>
        <begin position="74"/>
        <end position="83"/>
    </location>
</feature>
<reference evidence="2 3" key="1">
    <citation type="submission" date="2024-06" db="EMBL/GenBank/DDBJ databases">
        <title>Genomic Encyclopedia of Type Strains, Phase IV (KMG-IV): sequencing the most valuable type-strain genomes for metagenomic binning, comparative biology and taxonomic classification.</title>
        <authorList>
            <person name="Goeker M."/>
        </authorList>
    </citation>
    <scope>NUCLEOTIDE SEQUENCE [LARGE SCALE GENOMIC DNA]</scope>
    <source>
        <strain evidence="2 3">DSM 21331</strain>
    </source>
</reference>
<comment type="caution">
    <text evidence="2">The sequence shown here is derived from an EMBL/GenBank/DDBJ whole genome shotgun (WGS) entry which is preliminary data.</text>
</comment>